<comment type="caution">
    <text evidence="3">The sequence shown here is derived from an EMBL/GenBank/DDBJ whole genome shotgun (WGS) entry which is preliminary data.</text>
</comment>
<feature type="transmembrane region" description="Helical" evidence="2">
    <location>
        <begin position="42"/>
        <end position="64"/>
    </location>
</feature>
<reference evidence="3 4" key="1">
    <citation type="submission" date="2018-01" db="EMBL/GenBank/DDBJ databases">
        <title>Draft genome sequence of Salinispora sp. 13K206.</title>
        <authorList>
            <person name="Sahin N."/>
            <person name="Saygin H."/>
            <person name="Ay H."/>
        </authorList>
    </citation>
    <scope>NUCLEOTIDE SEQUENCE [LARGE SCALE GENOMIC DNA]</scope>
    <source>
        <strain evidence="3 4">13K206</strain>
    </source>
</reference>
<dbReference type="AlphaFoldDB" id="A0A2W2D5H2"/>
<feature type="compositionally biased region" description="Pro residues" evidence="1">
    <location>
        <begin position="10"/>
        <end position="21"/>
    </location>
</feature>
<evidence type="ECO:0000256" key="1">
    <source>
        <dbReference type="SAM" id="MobiDB-lite"/>
    </source>
</evidence>
<feature type="compositionally biased region" description="Low complexity" evidence="1">
    <location>
        <begin position="24"/>
        <end position="33"/>
    </location>
</feature>
<feature type="non-terminal residue" evidence="3">
    <location>
        <position position="65"/>
    </location>
</feature>
<dbReference type="EMBL" id="POUB01000067">
    <property type="protein sequence ID" value="PZF98918.1"/>
    <property type="molecule type" value="Genomic_DNA"/>
</dbReference>
<organism evidence="3 4">
    <name type="scientific">Micromonospora deserti</name>
    <dbReference type="NCBI Taxonomy" id="2070366"/>
    <lineage>
        <taxon>Bacteria</taxon>
        <taxon>Bacillati</taxon>
        <taxon>Actinomycetota</taxon>
        <taxon>Actinomycetes</taxon>
        <taxon>Micromonosporales</taxon>
        <taxon>Micromonosporaceae</taxon>
        <taxon>Micromonospora</taxon>
    </lineage>
</organism>
<evidence type="ECO:0000313" key="3">
    <source>
        <dbReference type="EMBL" id="PZF98918.1"/>
    </source>
</evidence>
<keyword evidence="2" id="KW-0472">Membrane</keyword>
<protein>
    <submittedName>
        <fullName evidence="3">Uncharacterized protein</fullName>
    </submittedName>
</protein>
<gene>
    <name evidence="3" type="ORF">C1I99_12385</name>
</gene>
<evidence type="ECO:0000256" key="2">
    <source>
        <dbReference type="SAM" id="Phobius"/>
    </source>
</evidence>
<accession>A0A2W2D5H2</accession>
<dbReference type="Proteomes" id="UP000248749">
    <property type="component" value="Unassembled WGS sequence"/>
</dbReference>
<feature type="region of interest" description="Disordered" evidence="1">
    <location>
        <begin position="1"/>
        <end position="33"/>
    </location>
</feature>
<keyword evidence="4" id="KW-1185">Reference proteome</keyword>
<keyword evidence="2" id="KW-1133">Transmembrane helix</keyword>
<proteinExistence type="predicted"/>
<name>A0A2W2D5H2_9ACTN</name>
<sequence length="65" mass="6548">METSAARAPGPDPAVPSPPRPPRGDATTGTLPRVVTHRRTTLVVLAGVAVLSAAALVVGLLSWAP</sequence>
<keyword evidence="2" id="KW-0812">Transmembrane</keyword>
<evidence type="ECO:0000313" key="4">
    <source>
        <dbReference type="Proteomes" id="UP000248749"/>
    </source>
</evidence>